<evidence type="ECO:0000256" key="8">
    <source>
        <dbReference type="ARBA" id="ARBA00025193"/>
    </source>
</evidence>
<evidence type="ECO:0000256" key="9">
    <source>
        <dbReference type="ARBA" id="ARBA00025958"/>
    </source>
</evidence>
<dbReference type="Proteomes" id="UP000050640">
    <property type="component" value="Unplaced"/>
</dbReference>
<dbReference type="GO" id="GO:0001006">
    <property type="term" value="F:RNA polymerase III type 3 promoter sequence-specific DNA binding"/>
    <property type="evidence" value="ECO:0007669"/>
    <property type="project" value="TreeGrafter"/>
</dbReference>
<protein>
    <recommendedName>
        <fullName evidence="3">snRNA-activating protein complex subunit 3</fullName>
    </recommendedName>
    <alternativeName>
        <fullName evidence="10">Small nuclear RNA-activating complex polypeptide 3</fullName>
    </alternativeName>
</protein>
<dbReference type="GO" id="GO:0005634">
    <property type="term" value="C:nucleus"/>
    <property type="evidence" value="ECO:0007669"/>
    <property type="project" value="UniProtKB-SubCell"/>
</dbReference>
<evidence type="ECO:0000256" key="5">
    <source>
        <dbReference type="ARBA" id="ARBA00023125"/>
    </source>
</evidence>
<dbReference type="GO" id="GO:0001046">
    <property type="term" value="F:core promoter sequence-specific DNA binding"/>
    <property type="evidence" value="ECO:0007669"/>
    <property type="project" value="TreeGrafter"/>
</dbReference>
<name>A0A0R3S400_9BILA</name>
<dbReference type="InterPro" id="IPR022042">
    <property type="entry name" value="snRNA-activating_su3"/>
</dbReference>
<keyword evidence="11" id="KW-1185">Reference proteome</keyword>
<dbReference type="PANTHER" id="PTHR13421">
    <property type="entry name" value="SNRNA-ACTIVATING PROTEIN COMPLEX SUBUNIT 3"/>
    <property type="match status" value="1"/>
</dbReference>
<evidence type="ECO:0000256" key="10">
    <source>
        <dbReference type="ARBA" id="ARBA00029606"/>
    </source>
</evidence>
<evidence type="ECO:0000256" key="4">
    <source>
        <dbReference type="ARBA" id="ARBA00023015"/>
    </source>
</evidence>
<keyword evidence="6" id="KW-0804">Transcription</keyword>
<accession>A0A0R3S400</accession>
<proteinExistence type="inferred from homology"/>
<dbReference type="GO" id="GO:0042795">
    <property type="term" value="P:snRNA transcription by RNA polymerase II"/>
    <property type="evidence" value="ECO:0007669"/>
    <property type="project" value="TreeGrafter"/>
</dbReference>
<dbReference type="STRING" id="1147741.A0A0R3S400"/>
<sequence length="462" mass="54157">MAMDKIFKPEENEFISPLVNFNTFGQVARKQRDCLRSTVALEPLLEFTYPNDMPEAPSHVHKRVLLENEAIDDNETTATKLQKVFGIQEDDARDLVSSLDVSHFALLNKRDIFFRKKVDLEDIPPDTGLETLKLKKKVLDMFNPIKKKPAGPYDDPRKRERDLKMRRNIQQSMCYGTTVLKYGDYYENVVTTIVGFQEMRHCRNDGYKQSIVNDIVVTVIICKPYNKALEYLEKRNATLRPYWRFLLRGETSLLELHSLFRCTADYGTAVDDDKVPQLHDFNMFKYPSSFLFIHDTFYIAETYIGSKETLSQIDISKIEPHIDISEPIREWMKRKPKDFGPTQVKSLSEGKVKDLVCRLGYPYVYVHQGNCEHVFFFTDLRLMDVQDYPIDFPQKLSDTSLENYCITCHKRIADWIVESESFPISPAHMCDDCYRSFHYILSYRRNIDSRAFVYMDPSILQY</sequence>
<keyword evidence="7" id="KW-0539">Nucleus</keyword>
<dbReference type="GO" id="GO:0042796">
    <property type="term" value="P:snRNA transcription by RNA polymerase III"/>
    <property type="evidence" value="ECO:0007669"/>
    <property type="project" value="TreeGrafter"/>
</dbReference>
<keyword evidence="5" id="KW-0238">DNA-binding</keyword>
<comment type="function">
    <text evidence="8">Part of the SNAPc complex required for the transcription of both RNA polymerase II and III small-nuclear RNA genes. Binds to the proximal sequence element (PSE), a non-TATA-box basal promoter element common to these 2 types of genes. Recruits TBP and BRF2 to the U6 snRNA TATA box.</text>
</comment>
<dbReference type="AlphaFoldDB" id="A0A0R3S400"/>
<dbReference type="GO" id="GO:0019185">
    <property type="term" value="C:snRNA-activating protein complex"/>
    <property type="evidence" value="ECO:0007669"/>
    <property type="project" value="TreeGrafter"/>
</dbReference>
<evidence type="ECO:0000256" key="6">
    <source>
        <dbReference type="ARBA" id="ARBA00023163"/>
    </source>
</evidence>
<evidence type="ECO:0000313" key="12">
    <source>
        <dbReference type="WBParaSite" id="EEL_0000950401-mRNA-1"/>
    </source>
</evidence>
<dbReference type="GO" id="GO:0000978">
    <property type="term" value="F:RNA polymerase II cis-regulatory region sequence-specific DNA binding"/>
    <property type="evidence" value="ECO:0007669"/>
    <property type="project" value="TreeGrafter"/>
</dbReference>
<dbReference type="WBParaSite" id="EEL_0000950401-mRNA-1">
    <property type="protein sequence ID" value="EEL_0000950401-mRNA-1"/>
    <property type="gene ID" value="EEL_0000950401"/>
</dbReference>
<organism evidence="11 12">
    <name type="scientific">Elaeophora elaphi</name>
    <dbReference type="NCBI Taxonomy" id="1147741"/>
    <lineage>
        <taxon>Eukaryota</taxon>
        <taxon>Metazoa</taxon>
        <taxon>Ecdysozoa</taxon>
        <taxon>Nematoda</taxon>
        <taxon>Chromadorea</taxon>
        <taxon>Rhabditida</taxon>
        <taxon>Spirurina</taxon>
        <taxon>Spiruromorpha</taxon>
        <taxon>Filarioidea</taxon>
        <taxon>Onchocercidae</taxon>
        <taxon>Elaeophora</taxon>
    </lineage>
</organism>
<comment type="subunit">
    <text evidence="9">Part of the SNAPc complex composed of 5 subunits: SNAPC1, SNAPC2, SNAPC3, SNAPC4 and SNAPC5. SNAPC3 interacts with SNAPC1.</text>
</comment>
<evidence type="ECO:0000256" key="7">
    <source>
        <dbReference type="ARBA" id="ARBA00023242"/>
    </source>
</evidence>
<dbReference type="Pfam" id="PF12251">
    <property type="entry name" value="SNAPC3"/>
    <property type="match status" value="1"/>
</dbReference>
<evidence type="ECO:0000256" key="3">
    <source>
        <dbReference type="ARBA" id="ARBA00013634"/>
    </source>
</evidence>
<evidence type="ECO:0000256" key="2">
    <source>
        <dbReference type="ARBA" id="ARBA00010410"/>
    </source>
</evidence>
<evidence type="ECO:0000313" key="11">
    <source>
        <dbReference type="Proteomes" id="UP000050640"/>
    </source>
</evidence>
<evidence type="ECO:0000256" key="1">
    <source>
        <dbReference type="ARBA" id="ARBA00004123"/>
    </source>
</evidence>
<comment type="similarity">
    <text evidence="2">Belongs to the SNAPC3/SRD2 family.</text>
</comment>
<comment type="subcellular location">
    <subcellularLocation>
        <location evidence="1">Nucleus</location>
    </subcellularLocation>
</comment>
<dbReference type="PANTHER" id="PTHR13421:SF16">
    <property type="entry name" value="SNRNA-ACTIVATING PROTEIN COMPLEX SUBUNIT 3"/>
    <property type="match status" value="1"/>
</dbReference>
<keyword evidence="4" id="KW-0805">Transcription regulation</keyword>
<dbReference type="GO" id="GO:0003681">
    <property type="term" value="F:bent DNA binding"/>
    <property type="evidence" value="ECO:0007669"/>
    <property type="project" value="TreeGrafter"/>
</dbReference>
<reference evidence="12" key="1">
    <citation type="submission" date="2017-02" db="UniProtKB">
        <authorList>
            <consortium name="WormBaseParasite"/>
        </authorList>
    </citation>
    <scope>IDENTIFICATION</scope>
</reference>